<feature type="region of interest" description="Disordered" evidence="1">
    <location>
        <begin position="70"/>
        <end position="385"/>
    </location>
</feature>
<accession>A0A165CFA3</accession>
<proteinExistence type="predicted"/>
<feature type="region of interest" description="Disordered" evidence="1">
    <location>
        <begin position="1130"/>
        <end position="1227"/>
    </location>
</feature>
<organism evidence="2 3">
    <name type="scientific">Calocera cornea HHB12733</name>
    <dbReference type="NCBI Taxonomy" id="1353952"/>
    <lineage>
        <taxon>Eukaryota</taxon>
        <taxon>Fungi</taxon>
        <taxon>Dikarya</taxon>
        <taxon>Basidiomycota</taxon>
        <taxon>Agaricomycotina</taxon>
        <taxon>Dacrymycetes</taxon>
        <taxon>Dacrymycetales</taxon>
        <taxon>Dacrymycetaceae</taxon>
        <taxon>Calocera</taxon>
    </lineage>
</organism>
<feature type="compositionally biased region" description="Pro residues" evidence="1">
    <location>
        <begin position="195"/>
        <end position="204"/>
    </location>
</feature>
<feature type="compositionally biased region" description="Basic and acidic residues" evidence="1">
    <location>
        <begin position="1130"/>
        <end position="1165"/>
    </location>
</feature>
<feature type="compositionally biased region" description="Polar residues" evidence="1">
    <location>
        <begin position="423"/>
        <end position="432"/>
    </location>
</feature>
<evidence type="ECO:0000313" key="3">
    <source>
        <dbReference type="Proteomes" id="UP000076842"/>
    </source>
</evidence>
<feature type="region of interest" description="Disordered" evidence="1">
    <location>
        <begin position="400"/>
        <end position="433"/>
    </location>
</feature>
<name>A0A165CFA3_9BASI</name>
<keyword evidence="3" id="KW-1185">Reference proteome</keyword>
<dbReference type="Proteomes" id="UP000076842">
    <property type="component" value="Unassembled WGS sequence"/>
</dbReference>
<feature type="compositionally biased region" description="Acidic residues" evidence="1">
    <location>
        <begin position="118"/>
        <end position="138"/>
    </location>
</feature>
<evidence type="ECO:0000313" key="2">
    <source>
        <dbReference type="EMBL" id="KZT50699.1"/>
    </source>
</evidence>
<feature type="compositionally biased region" description="Basic and acidic residues" evidence="1">
    <location>
        <begin position="1195"/>
        <end position="1204"/>
    </location>
</feature>
<dbReference type="EMBL" id="KV424151">
    <property type="protein sequence ID" value="KZT50699.1"/>
    <property type="molecule type" value="Genomic_DNA"/>
</dbReference>
<feature type="region of interest" description="Disordered" evidence="1">
    <location>
        <begin position="1017"/>
        <end position="1043"/>
    </location>
</feature>
<feature type="compositionally biased region" description="Polar residues" evidence="1">
    <location>
        <begin position="1020"/>
        <end position="1031"/>
    </location>
</feature>
<dbReference type="InParanoid" id="A0A165CFA3"/>
<protein>
    <submittedName>
        <fullName evidence="2">Uncharacterized protein</fullName>
    </submittedName>
</protein>
<reference evidence="2 3" key="1">
    <citation type="journal article" date="2016" name="Mol. Biol. Evol.">
        <title>Comparative Genomics of Early-Diverging Mushroom-Forming Fungi Provides Insights into the Origins of Lignocellulose Decay Capabilities.</title>
        <authorList>
            <person name="Nagy L.G."/>
            <person name="Riley R."/>
            <person name="Tritt A."/>
            <person name="Adam C."/>
            <person name="Daum C."/>
            <person name="Floudas D."/>
            <person name="Sun H."/>
            <person name="Yadav J.S."/>
            <person name="Pangilinan J."/>
            <person name="Larsson K.H."/>
            <person name="Matsuura K."/>
            <person name="Barry K."/>
            <person name="Labutti K."/>
            <person name="Kuo R."/>
            <person name="Ohm R.A."/>
            <person name="Bhattacharya S.S."/>
            <person name="Shirouzu T."/>
            <person name="Yoshinaga Y."/>
            <person name="Martin F.M."/>
            <person name="Grigoriev I.V."/>
            <person name="Hibbett D.S."/>
        </authorList>
    </citation>
    <scope>NUCLEOTIDE SEQUENCE [LARGE SCALE GENOMIC DNA]</scope>
    <source>
        <strain evidence="2 3">HHB12733</strain>
    </source>
</reference>
<feature type="compositionally biased region" description="Low complexity" evidence="1">
    <location>
        <begin position="345"/>
        <end position="354"/>
    </location>
</feature>
<sequence>MESRPNEETGEPIRPSDILRRVLVQAYEGNAIERTQARFGLQPQGLRLAPHYLQPNQPVRMARNEPILLRGGSYEPPKPETGLYGLYNQPHLPEPSDPTAESREATQSTQSEDHNMDDSDDNQYEFDNDPMEEEEEEIPPTPPVAHLNADLRQQYAEGAWHVEQGYQQSTRGAAIPATLPGATAQPRPGQYIRPQFPPDIPPARPWHYGQPQDQGSMKDRRRSQAISPGRPHPPQPYQAQQQPVGAQGYGRAPMGRGGPPQISPGRPHPPQPYQAQQQPVGAQGYGRAPMGRGGPPQISPGRPHPPQPYQAQQQPVGAQGYGRAPMGRGGPPQISPGRPHPPQPYQAQQQPVGPQGYGRAPMGRGGPPQISPGRPHPPEVHPPLVNQDYDWLYDLRTPDEAVDDGYKVPPPPAWTRTRPETPPSSQSSSGNTPPRHVIYKWIARLLALVAAAPSLRQGTTEEMRAWSVWSLWDREALHSGSLYLTLLDDWVVAHAEQVCKKTGQTSIRPKDYKMNMDKNKFVALMKDEITSMYLHALEDPDDRILRCTEPQDIIDEIARNRVWDLPWYGSWQNDAEKRFVKYNVMRRGRWLGRYFRLVQSKRVEFFPEVRGAVLEESQFLLSWHMFQEFDDPLAERTAIAHLIDWSKIIANMSRERNEADMKELWNYDRYSTLFIEGALAACYEDKPSVGTGDMHRVGHWFEGVGDGPHALNWLIYSDQFQWPIDLQLVPRAIMNQVVYGRLPGQLTRAQLLESRDPLPRNELDYRFLQHTRLEREHLDSLLADIEDDTTTEEESGSENRGPLRCRRSKHIARYPSHLLRCEYWALRTFTLDNLPSLQTLKDLGEYRISDHRLPDDIMCCFANDCYGNISMKDYDPEGDSTKDLDPQEVDAVLTKYLLHNATDFPGAPPAEVKPGIDWKEKMLKNAGAYKGVTKIVWKTKKPPRPKKMRTRQIKTLPPAKRDNRWEGNQGVIGVIRDRYTTPQRQSAQSCCISKQDEGIGICDVHVRASDVKVHTPVNPAINTQPTESATQAFRGPSVHRQPLGRPVPDEFAAVLERRQAQVQQVHKAEQEEREREAELAKQFTLVIIGKEETFTFPSAKGQLASSGLTTRINEWPDAALQRDYKRRMEWSSDSEKETAQMEKMQETKVNEPKNKHEHKDKYAHKDKPKPKANLTAKPSKDTSNEVVEISSDSSTDDRVSDRPASRSSSVSLGGPPKPKRVTRNVGGRTAAWPNERSFGEVKDLYDRVLLLKDAGIDRKTAIQEICNLTIPQSTWQQNTSLFSKASKSLLQSFSHYSDRPWSDFRTLHCEEMKEKEQKPRKKQKKQS</sequence>
<gene>
    <name evidence="2" type="ORF">CALCODRAFT_513145</name>
</gene>
<evidence type="ECO:0000256" key="1">
    <source>
        <dbReference type="SAM" id="MobiDB-lite"/>
    </source>
</evidence>